<accession>A0A848HHA0</accession>
<dbReference type="Pfam" id="PF12399">
    <property type="entry name" value="BCA_ABC_TP_C"/>
    <property type="match status" value="1"/>
</dbReference>
<name>A0A848HHA0_9BURK</name>
<dbReference type="GO" id="GO:0016887">
    <property type="term" value="F:ATP hydrolysis activity"/>
    <property type="evidence" value="ECO:0007669"/>
    <property type="project" value="InterPro"/>
</dbReference>
<dbReference type="InterPro" id="IPR051120">
    <property type="entry name" value="ABC_AA/LPS_Transport"/>
</dbReference>
<dbReference type="PROSITE" id="PS50893">
    <property type="entry name" value="ABC_TRANSPORTER_2"/>
    <property type="match status" value="1"/>
</dbReference>
<evidence type="ECO:0000256" key="3">
    <source>
        <dbReference type="ARBA" id="ARBA00022741"/>
    </source>
</evidence>
<gene>
    <name evidence="6" type="ORF">HHL11_33510</name>
</gene>
<dbReference type="AlphaFoldDB" id="A0A848HHA0"/>
<evidence type="ECO:0000313" key="6">
    <source>
        <dbReference type="EMBL" id="NML48701.1"/>
    </source>
</evidence>
<sequence length="233" mass="24221">MSEALLQVRGLRKQFGALVVTDGVDLEVRAGEIHALIGPNGAGKTTLVAQLAGELRSEAGTIRFAGADITHATMHARARRGLVRSFQVTRLFHSLTVAEHLAFAGVACGAAVPPGLLARAGLEGRGAVQVDELSHGEQRALEVALALATRPRLLLLDEPMAGLGAQESLAMGERIAALRGECAVLLIEHDVEAVFRLADRVSVLVGGAVIASGPPAQVRSDPRVLAAYLGEAA</sequence>
<proteinExistence type="predicted"/>
<dbReference type="RefSeq" id="WP_169423038.1">
    <property type="nucleotide sequence ID" value="NZ_JABBFX010000007.1"/>
</dbReference>
<reference evidence="6 7" key="1">
    <citation type="submission" date="2020-04" db="EMBL/GenBank/DDBJ databases">
        <title>Ramlibacter sp. G-1-2-2 isolated from soil.</title>
        <authorList>
            <person name="Dahal R.H."/>
        </authorList>
    </citation>
    <scope>NUCLEOTIDE SEQUENCE [LARGE SCALE GENOMIC DNA]</scope>
    <source>
        <strain evidence="6 7">G-1-2-2</strain>
    </source>
</reference>
<dbReference type="GO" id="GO:0005886">
    <property type="term" value="C:plasma membrane"/>
    <property type="evidence" value="ECO:0007669"/>
    <property type="project" value="TreeGrafter"/>
</dbReference>
<dbReference type="Pfam" id="PF00005">
    <property type="entry name" value="ABC_tran"/>
    <property type="match status" value="1"/>
</dbReference>
<dbReference type="InterPro" id="IPR027417">
    <property type="entry name" value="P-loop_NTPase"/>
</dbReference>
<dbReference type="Proteomes" id="UP000541185">
    <property type="component" value="Unassembled WGS sequence"/>
</dbReference>
<dbReference type="InterPro" id="IPR003439">
    <property type="entry name" value="ABC_transporter-like_ATP-bd"/>
</dbReference>
<dbReference type="PROSITE" id="PS00211">
    <property type="entry name" value="ABC_TRANSPORTER_1"/>
    <property type="match status" value="1"/>
</dbReference>
<evidence type="ECO:0000256" key="4">
    <source>
        <dbReference type="ARBA" id="ARBA00022840"/>
    </source>
</evidence>
<keyword evidence="1" id="KW-0813">Transport</keyword>
<dbReference type="InterPro" id="IPR003593">
    <property type="entry name" value="AAA+_ATPase"/>
</dbReference>
<dbReference type="GO" id="GO:0005524">
    <property type="term" value="F:ATP binding"/>
    <property type="evidence" value="ECO:0007669"/>
    <property type="project" value="UniProtKB-KW"/>
</dbReference>
<evidence type="ECO:0000256" key="2">
    <source>
        <dbReference type="ARBA" id="ARBA00022475"/>
    </source>
</evidence>
<dbReference type="EMBL" id="JABBFX010000007">
    <property type="protein sequence ID" value="NML48701.1"/>
    <property type="molecule type" value="Genomic_DNA"/>
</dbReference>
<feature type="domain" description="ABC transporter" evidence="5">
    <location>
        <begin position="6"/>
        <end position="231"/>
    </location>
</feature>
<keyword evidence="4 6" id="KW-0067">ATP-binding</keyword>
<keyword evidence="2" id="KW-1003">Cell membrane</keyword>
<dbReference type="Gene3D" id="3.40.50.300">
    <property type="entry name" value="P-loop containing nucleotide triphosphate hydrolases"/>
    <property type="match status" value="1"/>
</dbReference>
<evidence type="ECO:0000313" key="7">
    <source>
        <dbReference type="Proteomes" id="UP000541185"/>
    </source>
</evidence>
<evidence type="ECO:0000256" key="1">
    <source>
        <dbReference type="ARBA" id="ARBA00022448"/>
    </source>
</evidence>
<dbReference type="InterPro" id="IPR017871">
    <property type="entry name" value="ABC_transporter-like_CS"/>
</dbReference>
<comment type="caution">
    <text evidence="6">The sequence shown here is derived from an EMBL/GenBank/DDBJ whole genome shotgun (WGS) entry which is preliminary data.</text>
</comment>
<dbReference type="CDD" id="cd03219">
    <property type="entry name" value="ABC_Mj1267_LivG_branched"/>
    <property type="match status" value="1"/>
</dbReference>
<protein>
    <submittedName>
        <fullName evidence="6">ABC transporter ATP-binding protein</fullName>
    </submittedName>
</protein>
<keyword evidence="3" id="KW-0547">Nucleotide-binding</keyword>
<dbReference type="InterPro" id="IPR032823">
    <property type="entry name" value="BCA_ABC_TP_C"/>
</dbReference>
<dbReference type="PANTHER" id="PTHR45772">
    <property type="entry name" value="CONSERVED COMPONENT OF ABC TRANSPORTER FOR NATURAL AMINO ACIDS-RELATED"/>
    <property type="match status" value="1"/>
</dbReference>
<organism evidence="6 7">
    <name type="scientific">Ramlibacter agri</name>
    <dbReference type="NCBI Taxonomy" id="2728837"/>
    <lineage>
        <taxon>Bacteria</taxon>
        <taxon>Pseudomonadati</taxon>
        <taxon>Pseudomonadota</taxon>
        <taxon>Betaproteobacteria</taxon>
        <taxon>Burkholderiales</taxon>
        <taxon>Comamonadaceae</taxon>
        <taxon>Ramlibacter</taxon>
    </lineage>
</organism>
<keyword evidence="7" id="KW-1185">Reference proteome</keyword>
<evidence type="ECO:0000259" key="5">
    <source>
        <dbReference type="PROSITE" id="PS50893"/>
    </source>
</evidence>
<dbReference type="SUPFAM" id="SSF52540">
    <property type="entry name" value="P-loop containing nucleoside triphosphate hydrolases"/>
    <property type="match status" value="1"/>
</dbReference>
<keyword evidence="2" id="KW-0472">Membrane</keyword>
<dbReference type="SMART" id="SM00382">
    <property type="entry name" value="AAA"/>
    <property type="match status" value="1"/>
</dbReference>
<dbReference type="PANTHER" id="PTHR45772:SF2">
    <property type="entry name" value="ABC TRANSPORTER ATP-BINDING PROTEIN"/>
    <property type="match status" value="1"/>
</dbReference>